<accession>A0AC35FYT2</accession>
<organism evidence="1 2">
    <name type="scientific">Panagrolaimus sp. PS1159</name>
    <dbReference type="NCBI Taxonomy" id="55785"/>
    <lineage>
        <taxon>Eukaryota</taxon>
        <taxon>Metazoa</taxon>
        <taxon>Ecdysozoa</taxon>
        <taxon>Nematoda</taxon>
        <taxon>Chromadorea</taxon>
        <taxon>Rhabditida</taxon>
        <taxon>Tylenchina</taxon>
        <taxon>Panagrolaimomorpha</taxon>
        <taxon>Panagrolaimoidea</taxon>
        <taxon>Panagrolaimidae</taxon>
        <taxon>Panagrolaimus</taxon>
    </lineage>
</organism>
<evidence type="ECO:0000313" key="2">
    <source>
        <dbReference type="WBParaSite" id="PS1159_v2.g22165.t1"/>
    </source>
</evidence>
<protein>
    <submittedName>
        <fullName evidence="2">Heat shock protein 70</fullName>
    </submittedName>
</protein>
<reference evidence="2" key="1">
    <citation type="submission" date="2022-11" db="UniProtKB">
        <authorList>
            <consortium name="WormBaseParasite"/>
        </authorList>
    </citation>
    <scope>IDENTIFICATION</scope>
</reference>
<proteinExistence type="predicted"/>
<name>A0AC35FYT2_9BILA</name>
<evidence type="ECO:0000313" key="1">
    <source>
        <dbReference type="Proteomes" id="UP000887580"/>
    </source>
</evidence>
<dbReference type="Proteomes" id="UP000887580">
    <property type="component" value="Unplaced"/>
</dbReference>
<dbReference type="WBParaSite" id="PS1159_v2.g22165.t1">
    <property type="protein sequence ID" value="PS1159_v2.g22165.t1"/>
    <property type="gene ID" value="PS1159_v2.g22165"/>
</dbReference>
<sequence>MVAIGIDLGTTNTCVASYTSNGVEVIQNHTGSRTTPSFVLINDDEIRVGKSAKEANVKNSQNLVYDAKRMIGKVHSDKDLQSDISTLKWPFKVDKDTYDRPILNIPNLKTRVKKTYLPEEISAFVLQEIKNVVEDLHLGHGKNLADAVITVPAYFNDSQKKATEDAANLAGLKVLKLLSEPSAAGLAFCYQRLKEDLSNEHTILVYDLGGGTFDVSIMYICNGQIEVKCVNGDTHLGGNDFDARLIEFLIKKFKEKSDEDVKNNKKALWKLRDAAIKAKEHLSAHLHAEISIDSLQNDKDFEYDIKRSEFDTICQDLFNRTLEIVDKALKDANMSPSSIHEILLVGGSSRIPKIQEMLKTKFGGDKINKTINGDEAVAYGAAIQAAIINGEIERQCNMVLMDVTPLSIGTDVKKCSCGKSCNCTRYTSVIIPRNTKIPTKKTRRFETRKDNQTKVKIDILEGENSEADKNHLLGSLTIEIPKNKAGAEKIEVSYDIDRNGMLTVNAVNLSTGGQANATINYNKKRLNSDDVKEMLTKLKIK</sequence>